<dbReference type="SUPFAM" id="SSF51412">
    <property type="entry name" value="Inosine monophosphate dehydrogenase (IMPDH)"/>
    <property type="match status" value="1"/>
</dbReference>
<accession>A0AAD5X6M0</accession>
<dbReference type="PANTHER" id="PTHR11911">
    <property type="entry name" value="INOSINE-5-MONOPHOSPHATE DEHYDROGENASE RELATED"/>
    <property type="match status" value="1"/>
</dbReference>
<evidence type="ECO:0000313" key="4">
    <source>
        <dbReference type="Proteomes" id="UP001211907"/>
    </source>
</evidence>
<dbReference type="PANTHER" id="PTHR11911:SF111">
    <property type="entry name" value="INOSINE-5'-MONOPHOSPHATE DEHYDROGENASE"/>
    <property type="match status" value="1"/>
</dbReference>
<dbReference type="InterPro" id="IPR001093">
    <property type="entry name" value="IMP_DH_GMPRt"/>
</dbReference>
<dbReference type="GO" id="GO:0006183">
    <property type="term" value="P:GTP biosynthetic process"/>
    <property type="evidence" value="ECO:0007669"/>
    <property type="project" value="TreeGrafter"/>
</dbReference>
<dbReference type="GO" id="GO:0005737">
    <property type="term" value="C:cytoplasm"/>
    <property type="evidence" value="ECO:0007669"/>
    <property type="project" value="TreeGrafter"/>
</dbReference>
<protein>
    <submittedName>
        <fullName evidence="3">Inosine-5'-monophosphate dehydrogenase 2</fullName>
    </submittedName>
</protein>
<dbReference type="AlphaFoldDB" id="A0AAD5X6M0"/>
<gene>
    <name evidence="3" type="primary">IMPDH2</name>
    <name evidence="3" type="ORF">HK100_007974</name>
</gene>
<feature type="domain" description="IMP dehydrogenase/GMP reductase" evidence="2">
    <location>
        <begin position="34"/>
        <end position="98"/>
    </location>
</feature>
<dbReference type="GO" id="GO:0003938">
    <property type="term" value="F:IMP dehydrogenase activity"/>
    <property type="evidence" value="ECO:0007669"/>
    <property type="project" value="InterPro"/>
</dbReference>
<sequence length="108" mass="11845">SKKGKLPIVDGSFNNTSLLARSDLIKTRDYPWASTSARQLLVAAAISTHDKDKIRLEELVKAGLDIVVINSAQGNSTFQVGILKFIKATYPSLEVIAGMWSLLKKRLC</sequence>
<reference evidence="3" key="1">
    <citation type="submission" date="2020-05" db="EMBL/GenBank/DDBJ databases">
        <title>Phylogenomic resolution of chytrid fungi.</title>
        <authorList>
            <person name="Stajich J.E."/>
            <person name="Amses K."/>
            <person name="Simmons R."/>
            <person name="Seto K."/>
            <person name="Myers J."/>
            <person name="Bonds A."/>
            <person name="Quandt C.A."/>
            <person name="Barry K."/>
            <person name="Liu P."/>
            <person name="Grigoriev I."/>
            <person name="Longcore J.E."/>
            <person name="James T.Y."/>
        </authorList>
    </citation>
    <scope>NUCLEOTIDE SEQUENCE</scope>
    <source>
        <strain evidence="3">JEL0513</strain>
    </source>
</reference>
<evidence type="ECO:0000313" key="3">
    <source>
        <dbReference type="EMBL" id="KAJ3088675.1"/>
    </source>
</evidence>
<evidence type="ECO:0000259" key="2">
    <source>
        <dbReference type="Pfam" id="PF00478"/>
    </source>
</evidence>
<dbReference type="InterPro" id="IPR005990">
    <property type="entry name" value="IMP_DH"/>
</dbReference>
<dbReference type="EMBL" id="JADGJH010003809">
    <property type="protein sequence ID" value="KAJ3088675.1"/>
    <property type="molecule type" value="Genomic_DNA"/>
</dbReference>
<comment type="similarity">
    <text evidence="1">Belongs to the IMPDH/GMPR family.</text>
</comment>
<dbReference type="InterPro" id="IPR013785">
    <property type="entry name" value="Aldolase_TIM"/>
</dbReference>
<feature type="non-terminal residue" evidence="3">
    <location>
        <position position="1"/>
    </location>
</feature>
<proteinExistence type="inferred from homology"/>
<dbReference type="FunFam" id="3.20.20.70:FF:000424">
    <property type="entry name" value="Inosine-5'-monophosphate dehydrogenase 2"/>
    <property type="match status" value="1"/>
</dbReference>
<dbReference type="Pfam" id="PF00478">
    <property type="entry name" value="IMPDH"/>
    <property type="match status" value="1"/>
</dbReference>
<keyword evidence="4" id="KW-1185">Reference proteome</keyword>
<dbReference type="Gene3D" id="3.20.20.70">
    <property type="entry name" value="Aldolase class I"/>
    <property type="match status" value="1"/>
</dbReference>
<name>A0AAD5X6M0_9FUNG</name>
<organism evidence="3 4">
    <name type="scientific">Physocladia obscura</name>
    <dbReference type="NCBI Taxonomy" id="109957"/>
    <lineage>
        <taxon>Eukaryota</taxon>
        <taxon>Fungi</taxon>
        <taxon>Fungi incertae sedis</taxon>
        <taxon>Chytridiomycota</taxon>
        <taxon>Chytridiomycota incertae sedis</taxon>
        <taxon>Chytridiomycetes</taxon>
        <taxon>Chytridiales</taxon>
        <taxon>Chytriomycetaceae</taxon>
        <taxon>Physocladia</taxon>
    </lineage>
</organism>
<comment type="caution">
    <text evidence="3">The sequence shown here is derived from an EMBL/GenBank/DDBJ whole genome shotgun (WGS) entry which is preliminary data.</text>
</comment>
<dbReference type="Proteomes" id="UP001211907">
    <property type="component" value="Unassembled WGS sequence"/>
</dbReference>
<evidence type="ECO:0000256" key="1">
    <source>
        <dbReference type="ARBA" id="ARBA00005502"/>
    </source>
</evidence>